<dbReference type="AlphaFoldDB" id="A0ABD6A3X1"/>
<keyword evidence="1" id="KW-1133">Transmembrane helix</keyword>
<feature type="transmembrane region" description="Helical" evidence="1">
    <location>
        <begin position="7"/>
        <end position="26"/>
    </location>
</feature>
<dbReference type="EMBL" id="JBHTBF010000001">
    <property type="protein sequence ID" value="MFC7315314.1"/>
    <property type="molecule type" value="Genomic_DNA"/>
</dbReference>
<evidence type="ECO:0000313" key="2">
    <source>
        <dbReference type="EMBL" id="MFC7315314.1"/>
    </source>
</evidence>
<dbReference type="Proteomes" id="UP001596547">
    <property type="component" value="Unassembled WGS sequence"/>
</dbReference>
<proteinExistence type="predicted"/>
<keyword evidence="1" id="KW-0472">Membrane</keyword>
<gene>
    <name evidence="2" type="ORF">ACFQPE_00690</name>
</gene>
<dbReference type="RefSeq" id="WP_276304717.1">
    <property type="nucleotide sequence ID" value="NZ_CP119992.1"/>
</dbReference>
<accession>A0ABD6A3X1</accession>
<organism evidence="2 3">
    <name type="scientific">Halomarina halobia</name>
    <dbReference type="NCBI Taxonomy" id="3033386"/>
    <lineage>
        <taxon>Archaea</taxon>
        <taxon>Methanobacteriati</taxon>
        <taxon>Methanobacteriota</taxon>
        <taxon>Stenosarchaea group</taxon>
        <taxon>Halobacteria</taxon>
        <taxon>Halobacteriales</taxon>
        <taxon>Natronomonadaceae</taxon>
        <taxon>Halomarina</taxon>
    </lineage>
</organism>
<dbReference type="GeneID" id="79314275"/>
<keyword evidence="1" id="KW-0812">Transmembrane</keyword>
<protein>
    <submittedName>
        <fullName evidence="2">Uncharacterized protein</fullName>
    </submittedName>
</protein>
<keyword evidence="3" id="KW-1185">Reference proteome</keyword>
<reference evidence="2 3" key="1">
    <citation type="journal article" date="2019" name="Int. J. Syst. Evol. Microbiol.">
        <title>The Global Catalogue of Microorganisms (GCM) 10K type strain sequencing project: providing services to taxonomists for standard genome sequencing and annotation.</title>
        <authorList>
            <consortium name="The Broad Institute Genomics Platform"/>
            <consortium name="The Broad Institute Genome Sequencing Center for Infectious Disease"/>
            <person name="Wu L."/>
            <person name="Ma J."/>
        </authorList>
    </citation>
    <scope>NUCLEOTIDE SEQUENCE [LARGE SCALE GENOMIC DNA]</scope>
    <source>
        <strain evidence="2 3">PSR21</strain>
    </source>
</reference>
<name>A0ABD6A3X1_9EURY</name>
<comment type="caution">
    <text evidence="2">The sequence shown here is derived from an EMBL/GenBank/DDBJ whole genome shotgun (WGS) entry which is preliminary data.</text>
</comment>
<sequence>MDTLVGGLAFAAVVLELVGVVGLAVAGLTVSAAAALWAAALGLILVARIYERVAGPFPRPGRA</sequence>
<evidence type="ECO:0000256" key="1">
    <source>
        <dbReference type="SAM" id="Phobius"/>
    </source>
</evidence>
<feature type="transmembrane region" description="Helical" evidence="1">
    <location>
        <begin position="32"/>
        <end position="50"/>
    </location>
</feature>
<evidence type="ECO:0000313" key="3">
    <source>
        <dbReference type="Proteomes" id="UP001596547"/>
    </source>
</evidence>